<comment type="subcellular location">
    <subcellularLocation>
        <location evidence="4 5">Nucleus</location>
    </subcellularLocation>
</comment>
<dbReference type="VEuPathDB" id="FungiDB:CTRG_04888"/>
<dbReference type="GO" id="GO:0005634">
    <property type="term" value="C:nucleus"/>
    <property type="evidence" value="ECO:0007669"/>
    <property type="project" value="UniProtKB-SubCell"/>
</dbReference>
<dbReference type="Pfam" id="PF00046">
    <property type="entry name" value="Homeodomain"/>
    <property type="match status" value="1"/>
</dbReference>
<evidence type="ECO:0000313" key="9">
    <source>
        <dbReference type="Proteomes" id="UP000002037"/>
    </source>
</evidence>
<evidence type="ECO:0000256" key="4">
    <source>
        <dbReference type="PROSITE-ProRule" id="PRU00108"/>
    </source>
</evidence>
<dbReference type="SMART" id="SM00389">
    <property type="entry name" value="HOX"/>
    <property type="match status" value="1"/>
</dbReference>
<dbReference type="GO" id="GO:0000978">
    <property type="term" value="F:RNA polymerase II cis-regulatory region sequence-specific DNA binding"/>
    <property type="evidence" value="ECO:0007669"/>
    <property type="project" value="TreeGrafter"/>
</dbReference>
<keyword evidence="3 4" id="KW-0539">Nucleus</keyword>
<feature type="region of interest" description="Disordered" evidence="6">
    <location>
        <begin position="39"/>
        <end position="86"/>
    </location>
</feature>
<dbReference type="eggNOG" id="KOG0490">
    <property type="taxonomic scope" value="Eukaryota"/>
</dbReference>
<dbReference type="STRING" id="294747.C5MFP5"/>
<dbReference type="HOGENOM" id="CLU_060130_0_0_1"/>
<dbReference type="InterPro" id="IPR009057">
    <property type="entry name" value="Homeodomain-like_sf"/>
</dbReference>
<evidence type="ECO:0000256" key="5">
    <source>
        <dbReference type="RuleBase" id="RU000682"/>
    </source>
</evidence>
<dbReference type="AlphaFoldDB" id="C5MFP5"/>
<feature type="DNA-binding region" description="Homeobox" evidence="4">
    <location>
        <begin position="143"/>
        <end position="202"/>
    </location>
</feature>
<feature type="region of interest" description="Disordered" evidence="6">
    <location>
        <begin position="363"/>
        <end position="386"/>
    </location>
</feature>
<dbReference type="PROSITE" id="PS50071">
    <property type="entry name" value="HOMEOBOX_2"/>
    <property type="match status" value="1"/>
</dbReference>
<dbReference type="InterPro" id="IPR017970">
    <property type="entry name" value="Homeobox_CS"/>
</dbReference>
<dbReference type="Proteomes" id="UP000002037">
    <property type="component" value="Unassembled WGS sequence"/>
</dbReference>
<dbReference type="KEGG" id="ctp:CTRG_04888"/>
<dbReference type="GO" id="GO:0030154">
    <property type="term" value="P:cell differentiation"/>
    <property type="evidence" value="ECO:0007669"/>
    <property type="project" value="TreeGrafter"/>
</dbReference>
<evidence type="ECO:0000256" key="6">
    <source>
        <dbReference type="SAM" id="MobiDB-lite"/>
    </source>
</evidence>
<sequence length="386" mass="42473">MMMHLHTPIKRSPLLPTPTTTKTTTTTLPPLSTIIQTAHSSHYKDHPLSSSTPYKSSLPPIDSLHPVSNYVSTPPSEPSSHKRSYDDSIADTSILELRKASKSNSSSSTSLVSMGSDKAYAFISHSPATFPSQEPAIDNAPLARRKRRRTSPHELSILNKEFTLGTTPNKARRLEIAAKVSMTEKAVQIWFQNKRQSIRKQSNSEKEITVLPPTPVHQQVPHPHHQLPMQPPQQPPVLSHTLSTPLIISSTPTKPLINKSLSFMESSTPLKPTPIPQPRSYSIPVFKNISTPLSTKLNNVPTTTSPVTIPSTTTAAYDESNVSIDDSMMKSTLVPTNKKQPQSLNGENTSTMTFKLMPSKITQKLESESRKPLGDVTNVTLPPIQK</sequence>
<dbReference type="SUPFAM" id="SSF46689">
    <property type="entry name" value="Homeodomain-like"/>
    <property type="match status" value="1"/>
</dbReference>
<proteinExistence type="predicted"/>
<feature type="compositionally biased region" description="Low complexity" evidence="6">
    <location>
        <begin position="13"/>
        <end position="27"/>
    </location>
</feature>
<keyword evidence="9" id="KW-1185">Reference proteome</keyword>
<dbReference type="GO" id="GO:0000981">
    <property type="term" value="F:DNA-binding transcription factor activity, RNA polymerase II-specific"/>
    <property type="evidence" value="ECO:0007669"/>
    <property type="project" value="InterPro"/>
</dbReference>
<gene>
    <name evidence="8" type="ORF">CTRG_04888</name>
</gene>
<dbReference type="Gene3D" id="1.10.10.60">
    <property type="entry name" value="Homeodomain-like"/>
    <property type="match status" value="1"/>
</dbReference>
<feature type="compositionally biased region" description="Basic and acidic residues" evidence="6">
    <location>
        <begin position="363"/>
        <end position="373"/>
    </location>
</feature>
<feature type="domain" description="Homeobox" evidence="7">
    <location>
        <begin position="141"/>
        <end position="201"/>
    </location>
</feature>
<dbReference type="PROSITE" id="PS00027">
    <property type="entry name" value="HOMEOBOX_1"/>
    <property type="match status" value="1"/>
</dbReference>
<evidence type="ECO:0000256" key="1">
    <source>
        <dbReference type="ARBA" id="ARBA00023125"/>
    </source>
</evidence>
<organism evidence="8 9">
    <name type="scientific">Candida tropicalis (strain ATCC MYA-3404 / T1)</name>
    <name type="common">Yeast</name>
    <dbReference type="NCBI Taxonomy" id="294747"/>
    <lineage>
        <taxon>Eukaryota</taxon>
        <taxon>Fungi</taxon>
        <taxon>Dikarya</taxon>
        <taxon>Ascomycota</taxon>
        <taxon>Saccharomycotina</taxon>
        <taxon>Pichiomycetes</taxon>
        <taxon>Debaryomycetaceae</taxon>
        <taxon>Candida/Lodderomyces clade</taxon>
        <taxon>Candida</taxon>
    </lineage>
</organism>
<dbReference type="PANTHER" id="PTHR24324">
    <property type="entry name" value="HOMEOBOX PROTEIN HHEX"/>
    <property type="match status" value="1"/>
</dbReference>
<feature type="region of interest" description="Disordered" evidence="6">
    <location>
        <begin position="1"/>
        <end position="27"/>
    </location>
</feature>
<dbReference type="InterPro" id="IPR001356">
    <property type="entry name" value="HD"/>
</dbReference>
<evidence type="ECO:0000259" key="7">
    <source>
        <dbReference type="PROSITE" id="PS50071"/>
    </source>
</evidence>
<dbReference type="OrthoDB" id="6159439at2759"/>
<name>C5MFP5_CANTT</name>
<accession>C5MFP5</accession>
<feature type="region of interest" description="Disordered" evidence="6">
    <location>
        <begin position="217"/>
        <end position="237"/>
    </location>
</feature>
<dbReference type="InterPro" id="IPR051000">
    <property type="entry name" value="Homeobox_DNA-bind_prot"/>
</dbReference>
<dbReference type="EMBL" id="GG692401">
    <property type="protein sequence ID" value="EER31158.1"/>
    <property type="molecule type" value="Genomic_DNA"/>
</dbReference>
<evidence type="ECO:0000256" key="3">
    <source>
        <dbReference type="ARBA" id="ARBA00023242"/>
    </source>
</evidence>
<keyword evidence="1 4" id="KW-0238">DNA-binding</keyword>
<dbReference type="GeneID" id="8298891"/>
<evidence type="ECO:0000313" key="8">
    <source>
        <dbReference type="EMBL" id="EER31158.1"/>
    </source>
</evidence>
<dbReference type="CDD" id="cd00086">
    <property type="entry name" value="homeodomain"/>
    <property type="match status" value="1"/>
</dbReference>
<evidence type="ECO:0000256" key="2">
    <source>
        <dbReference type="ARBA" id="ARBA00023155"/>
    </source>
</evidence>
<dbReference type="PANTHER" id="PTHR24324:SF9">
    <property type="entry name" value="HOMEOBOX DOMAIN-CONTAINING PROTEIN"/>
    <property type="match status" value="1"/>
</dbReference>
<reference evidence="8 9" key="1">
    <citation type="journal article" date="2009" name="Nature">
        <title>Evolution of pathogenicity and sexual reproduction in eight Candida genomes.</title>
        <authorList>
            <person name="Butler G."/>
            <person name="Rasmussen M.D."/>
            <person name="Lin M.F."/>
            <person name="Santos M.A."/>
            <person name="Sakthikumar S."/>
            <person name="Munro C.A."/>
            <person name="Rheinbay E."/>
            <person name="Grabherr M."/>
            <person name="Forche A."/>
            <person name="Reedy J.L."/>
            <person name="Agrafioti I."/>
            <person name="Arnaud M.B."/>
            <person name="Bates S."/>
            <person name="Brown A.J."/>
            <person name="Brunke S."/>
            <person name="Costanzo M.C."/>
            <person name="Fitzpatrick D.A."/>
            <person name="de Groot P.W."/>
            <person name="Harris D."/>
            <person name="Hoyer L.L."/>
            <person name="Hube B."/>
            <person name="Klis F.M."/>
            <person name="Kodira C."/>
            <person name="Lennard N."/>
            <person name="Logue M.E."/>
            <person name="Martin R."/>
            <person name="Neiman A.M."/>
            <person name="Nikolaou E."/>
            <person name="Quail M.A."/>
            <person name="Quinn J."/>
            <person name="Santos M.C."/>
            <person name="Schmitzberger F.F."/>
            <person name="Sherlock G."/>
            <person name="Shah P."/>
            <person name="Silverstein K.A."/>
            <person name="Skrzypek M.S."/>
            <person name="Soll D."/>
            <person name="Staggs R."/>
            <person name="Stansfield I."/>
            <person name="Stumpf M.P."/>
            <person name="Sudbery P.E."/>
            <person name="Srikantha T."/>
            <person name="Zeng Q."/>
            <person name="Berman J."/>
            <person name="Berriman M."/>
            <person name="Heitman J."/>
            <person name="Gow N.A."/>
            <person name="Lorenz M.C."/>
            <person name="Birren B.W."/>
            <person name="Kellis M."/>
            <person name="Cuomo C.A."/>
        </authorList>
    </citation>
    <scope>NUCLEOTIDE SEQUENCE [LARGE SCALE GENOMIC DNA]</scope>
    <source>
        <strain evidence="9">ATCC MYA-3404 / T1</strain>
    </source>
</reference>
<dbReference type="RefSeq" id="XP_002550590.1">
    <property type="nucleotide sequence ID" value="XM_002550544.1"/>
</dbReference>
<keyword evidence="2 4" id="KW-0371">Homeobox</keyword>
<protein>
    <recommendedName>
        <fullName evidence="7">Homeobox domain-containing protein</fullName>
    </recommendedName>
</protein>